<feature type="region of interest" description="Disordered" evidence="1">
    <location>
        <begin position="319"/>
        <end position="339"/>
    </location>
</feature>
<evidence type="ECO:0000313" key="3">
    <source>
        <dbReference type="Proteomes" id="UP001143981"/>
    </source>
</evidence>
<name>A0A9W7Y1Z0_9FUNG</name>
<dbReference type="OrthoDB" id="5570689at2759"/>
<evidence type="ECO:0000256" key="1">
    <source>
        <dbReference type="SAM" id="MobiDB-lite"/>
    </source>
</evidence>
<feature type="non-terminal residue" evidence="2">
    <location>
        <position position="1"/>
    </location>
</feature>
<keyword evidence="3" id="KW-1185">Reference proteome</keyword>
<accession>A0A9W7Y1Z0</accession>
<reference evidence="2" key="1">
    <citation type="submission" date="2022-07" db="EMBL/GenBank/DDBJ databases">
        <title>Phylogenomic reconstructions and comparative analyses of Kickxellomycotina fungi.</title>
        <authorList>
            <person name="Reynolds N.K."/>
            <person name="Stajich J.E."/>
            <person name="Barry K."/>
            <person name="Grigoriev I.V."/>
            <person name="Crous P."/>
            <person name="Smith M.E."/>
        </authorList>
    </citation>
    <scope>NUCLEOTIDE SEQUENCE</scope>
    <source>
        <strain evidence="2">BCRC 34381</strain>
    </source>
</reference>
<protein>
    <submittedName>
        <fullName evidence="2">Uncharacterized protein</fullName>
    </submittedName>
</protein>
<dbReference type="EMBL" id="JANBOI010002345">
    <property type="protein sequence ID" value="KAJ1722524.1"/>
    <property type="molecule type" value="Genomic_DNA"/>
</dbReference>
<dbReference type="AlphaFoldDB" id="A0A9W7Y1Z0"/>
<organism evidence="2 3">
    <name type="scientific">Coemansia biformis</name>
    <dbReference type="NCBI Taxonomy" id="1286918"/>
    <lineage>
        <taxon>Eukaryota</taxon>
        <taxon>Fungi</taxon>
        <taxon>Fungi incertae sedis</taxon>
        <taxon>Zoopagomycota</taxon>
        <taxon>Kickxellomycotina</taxon>
        <taxon>Kickxellomycetes</taxon>
        <taxon>Kickxellales</taxon>
        <taxon>Kickxellaceae</taxon>
        <taxon>Coemansia</taxon>
    </lineage>
</organism>
<proteinExistence type="predicted"/>
<sequence>HVEKVHNLVSQMYQFVARIFIQELNDPHNSGFKPGNYLNETFFDEAFMHLTTRQGRRMNDKMAKMHSLVSKHIGGYLHKASITKLPFLNGGRSAMYEAGHMVTTYCNNIAAHYADYLHGAVNILLNVKQALAELHQQMSDSGSNPTDIREAVWKQITEPAKKAKEAIIKGQFKLPGIDQQTKDMLSALQPVFAVYPGDIEFENNSIEDDSQLYPERHFKAFFELAKVHKRIRGSTFQCFPLRTSWTPSHMHIDTPILRQQILGLGEGRGMPVKDSWRLVVDIEHNAFKSAVQAEPDKLRHFWGSIETDGMAISIIKKTEAEKSRHPGFQKVEGREPKPK</sequence>
<comment type="caution">
    <text evidence="2">The sequence shown here is derived from an EMBL/GenBank/DDBJ whole genome shotgun (WGS) entry which is preliminary data.</text>
</comment>
<dbReference type="Proteomes" id="UP001143981">
    <property type="component" value="Unassembled WGS sequence"/>
</dbReference>
<gene>
    <name evidence="2" type="ORF">LPJ61_005920</name>
</gene>
<evidence type="ECO:0000313" key="2">
    <source>
        <dbReference type="EMBL" id="KAJ1722524.1"/>
    </source>
</evidence>